<accession>A0A432ZKS1</accession>
<proteinExistence type="predicted"/>
<dbReference type="GO" id="GO:0016020">
    <property type="term" value="C:membrane"/>
    <property type="evidence" value="ECO:0007669"/>
    <property type="project" value="UniProtKB-SubCell"/>
</dbReference>
<dbReference type="AlphaFoldDB" id="A0A432ZKS1"/>
<evidence type="ECO:0000256" key="4">
    <source>
        <dbReference type="ARBA" id="ARBA00023136"/>
    </source>
</evidence>
<dbReference type="PROSITE" id="PS50839">
    <property type="entry name" value="CHASE"/>
    <property type="match status" value="1"/>
</dbReference>
<evidence type="ECO:0000256" key="3">
    <source>
        <dbReference type="ARBA" id="ARBA00022989"/>
    </source>
</evidence>
<dbReference type="Gene3D" id="3.30.450.350">
    <property type="entry name" value="CHASE domain"/>
    <property type="match status" value="1"/>
</dbReference>
<keyword evidence="4 6" id="KW-0472">Membrane</keyword>
<feature type="transmembrane region" description="Helical" evidence="6">
    <location>
        <begin position="205"/>
        <end position="224"/>
    </location>
</feature>
<evidence type="ECO:0000259" key="7">
    <source>
        <dbReference type="PROSITE" id="PS50839"/>
    </source>
</evidence>
<sequence length="243" mass="26427">MTGTGATRATYPSQYSGPQSIARRNRIQKPARPATLDADDGEFLVSDLDITHIAIAPDLKIAYVYPEHGNIDALGLDYRTVPSQFSSVQAALNSGTIVVTGPVDLVQGGQGIIARMPIFNEDGSDWGVVSLVIDPDSLFAGIDFNQDPNYHFAFRRSSDEFLIRGAAEVFQADALVTSIGAPTESWQLASYPRDHAWLSSPQPFLYQWLVGIVIISSLLNTIVLRGKSQVNITATVGITLYRQ</sequence>
<evidence type="ECO:0000256" key="2">
    <source>
        <dbReference type="ARBA" id="ARBA00022692"/>
    </source>
</evidence>
<evidence type="ECO:0000313" key="8">
    <source>
        <dbReference type="EMBL" id="RUO78539.1"/>
    </source>
</evidence>
<keyword evidence="2 6" id="KW-0812">Transmembrane</keyword>
<dbReference type="EMBL" id="PIQG01000002">
    <property type="protein sequence ID" value="RUO78539.1"/>
    <property type="molecule type" value="Genomic_DNA"/>
</dbReference>
<evidence type="ECO:0000256" key="1">
    <source>
        <dbReference type="ARBA" id="ARBA00004370"/>
    </source>
</evidence>
<reference evidence="8 9" key="1">
    <citation type="journal article" date="2011" name="Front. Microbiol.">
        <title>Genomic signatures of strain selection and enhancement in Bacillus atrophaeus var. globigii, a historical biowarfare simulant.</title>
        <authorList>
            <person name="Gibbons H.S."/>
            <person name="Broomall S.M."/>
            <person name="McNew L.A."/>
            <person name="Daligault H."/>
            <person name="Chapman C."/>
            <person name="Bruce D."/>
            <person name="Karavis M."/>
            <person name="Krepps M."/>
            <person name="McGregor P.A."/>
            <person name="Hong C."/>
            <person name="Park K.H."/>
            <person name="Akmal A."/>
            <person name="Feldman A."/>
            <person name="Lin J.S."/>
            <person name="Chang W.E."/>
            <person name="Higgs B.W."/>
            <person name="Demirev P."/>
            <person name="Lindquist J."/>
            <person name="Liem A."/>
            <person name="Fochler E."/>
            <person name="Read T.D."/>
            <person name="Tapia R."/>
            <person name="Johnson S."/>
            <person name="Bishop-Lilly K.A."/>
            <person name="Detter C."/>
            <person name="Han C."/>
            <person name="Sozhamannan S."/>
            <person name="Rosenzweig C.N."/>
            <person name="Skowronski E.W."/>
        </authorList>
    </citation>
    <scope>NUCLEOTIDE SEQUENCE [LARGE SCALE GENOMIC DNA]</scope>
    <source>
        <strain evidence="8 9">PIT1</strain>
    </source>
</reference>
<dbReference type="OrthoDB" id="9812260at2"/>
<dbReference type="Proteomes" id="UP000288279">
    <property type="component" value="Unassembled WGS sequence"/>
</dbReference>
<evidence type="ECO:0000313" key="9">
    <source>
        <dbReference type="Proteomes" id="UP000288279"/>
    </source>
</evidence>
<comment type="subcellular location">
    <subcellularLocation>
        <location evidence="1">Membrane</location>
    </subcellularLocation>
</comment>
<feature type="region of interest" description="Disordered" evidence="5">
    <location>
        <begin position="1"/>
        <end position="33"/>
    </location>
</feature>
<evidence type="ECO:0000256" key="6">
    <source>
        <dbReference type="SAM" id="Phobius"/>
    </source>
</evidence>
<dbReference type="Pfam" id="PF03924">
    <property type="entry name" value="CHASE"/>
    <property type="match status" value="1"/>
</dbReference>
<protein>
    <recommendedName>
        <fullName evidence="7">CHASE domain-containing protein</fullName>
    </recommendedName>
</protein>
<keyword evidence="9" id="KW-1185">Reference proteome</keyword>
<dbReference type="GO" id="GO:0007165">
    <property type="term" value="P:signal transduction"/>
    <property type="evidence" value="ECO:0007669"/>
    <property type="project" value="UniProtKB-ARBA"/>
</dbReference>
<dbReference type="GO" id="GO:0003824">
    <property type="term" value="F:catalytic activity"/>
    <property type="evidence" value="ECO:0007669"/>
    <property type="project" value="UniProtKB-ARBA"/>
</dbReference>
<keyword evidence="3 6" id="KW-1133">Transmembrane helix</keyword>
<dbReference type="InterPro" id="IPR006189">
    <property type="entry name" value="CHASE_dom"/>
</dbReference>
<organism evidence="8 9">
    <name type="scientific">Pseudidiomarina taiwanensis</name>
    <dbReference type="NCBI Taxonomy" id="337250"/>
    <lineage>
        <taxon>Bacteria</taxon>
        <taxon>Pseudomonadati</taxon>
        <taxon>Pseudomonadota</taxon>
        <taxon>Gammaproteobacteria</taxon>
        <taxon>Alteromonadales</taxon>
        <taxon>Idiomarinaceae</taxon>
        <taxon>Pseudidiomarina</taxon>
    </lineage>
</organism>
<feature type="compositionally biased region" description="Polar residues" evidence="5">
    <location>
        <begin position="1"/>
        <end position="19"/>
    </location>
</feature>
<evidence type="ECO:0000256" key="5">
    <source>
        <dbReference type="SAM" id="MobiDB-lite"/>
    </source>
</evidence>
<comment type="caution">
    <text evidence="8">The sequence shown here is derived from an EMBL/GenBank/DDBJ whole genome shotgun (WGS) entry which is preliminary data.</text>
</comment>
<dbReference type="InterPro" id="IPR042240">
    <property type="entry name" value="CHASE_sf"/>
</dbReference>
<gene>
    <name evidence="8" type="ORF">CWI83_05815</name>
</gene>
<feature type="domain" description="CHASE" evidence="7">
    <location>
        <begin position="61"/>
        <end position="142"/>
    </location>
</feature>
<name>A0A432ZKS1_9GAMM</name>
<dbReference type="SMART" id="SM01079">
    <property type="entry name" value="CHASE"/>
    <property type="match status" value="1"/>
</dbReference>